<dbReference type="InterPro" id="IPR027417">
    <property type="entry name" value="P-loop_NTPase"/>
</dbReference>
<accession>A0A6P1KF92</accession>
<name>A0A6P1KF92_FAUOS</name>
<feature type="domain" description="ATPase AAA-type core" evidence="1">
    <location>
        <begin position="48"/>
        <end position="352"/>
    </location>
</feature>
<organism evidence="2">
    <name type="scientific">Faucicola osloensis</name>
    <name type="common">Moraxella osloensis</name>
    <dbReference type="NCBI Taxonomy" id="34062"/>
    <lineage>
        <taxon>Bacteria</taxon>
        <taxon>Pseudomonadati</taxon>
        <taxon>Pseudomonadota</taxon>
        <taxon>Gammaproteobacteria</taxon>
        <taxon>Moraxellales</taxon>
        <taxon>Moraxellaceae</taxon>
        <taxon>Faucicola</taxon>
    </lineage>
</organism>
<protein>
    <submittedName>
        <fullName evidence="2">AAA family ATPase</fullName>
    </submittedName>
</protein>
<dbReference type="GO" id="GO:0005524">
    <property type="term" value="F:ATP binding"/>
    <property type="evidence" value="ECO:0007669"/>
    <property type="project" value="InterPro"/>
</dbReference>
<evidence type="ECO:0000313" key="2">
    <source>
        <dbReference type="EMBL" id="QHG08493.1"/>
    </source>
</evidence>
<dbReference type="Gene3D" id="3.40.50.300">
    <property type="entry name" value="P-loop containing nucleotide triphosphate hydrolases"/>
    <property type="match status" value="1"/>
</dbReference>
<dbReference type="Pfam" id="PF13304">
    <property type="entry name" value="AAA_21"/>
    <property type="match status" value="1"/>
</dbReference>
<proteinExistence type="predicted"/>
<dbReference type="GO" id="GO:0016887">
    <property type="term" value="F:ATP hydrolysis activity"/>
    <property type="evidence" value="ECO:0007669"/>
    <property type="project" value="InterPro"/>
</dbReference>
<evidence type="ECO:0000259" key="1">
    <source>
        <dbReference type="Pfam" id="PF13304"/>
    </source>
</evidence>
<reference evidence="2" key="1">
    <citation type="journal article" date="2020" name="Microbiol. Resour. Announc.">
        <title>Complete Genome Sequence of Moraxella osloensis Strain YV1, Isolated from an Australian Wastewater Treatment Plant.</title>
        <authorList>
            <person name="Batinovic S."/>
            <person name="Rice D.T.F."/>
            <person name="Seviour R.J."/>
            <person name="Petrovski S."/>
        </authorList>
    </citation>
    <scope>NUCLEOTIDE SEQUENCE</scope>
    <source>
        <strain evidence="2">YV1</strain>
    </source>
</reference>
<gene>
    <name evidence="2" type="ORF">GSF12_00295</name>
</gene>
<dbReference type="PANTHER" id="PTHR40396:SF1">
    <property type="entry name" value="ATPASE AAA-TYPE CORE DOMAIN-CONTAINING PROTEIN"/>
    <property type="match status" value="1"/>
</dbReference>
<sequence length="403" mass="46192">MIKYIRFNNFYSYLDETEVSFELSKQATVSAYDFTVKTTQDNIRLNKIMAVVGANGSGKTQFLKPLSFLTWYICTSAKTFDSDKQIVIQTHILSESEDAIFHMGFLLKNLENNFEEYRYELVINREQIVKENLYKKSSSQFSYIFKRSYVNGVLEYRHNGFIRPSLANDAQKNVSLISYAEIFENEIAKQIINSLMNNESNVVAGGRLSQNANSIVKATKLFNENEKLKKTAEDLLCKFDTGIQEIVIKEITALAKDSSETQEILLPFGIHRTIDGKTFELNFFQESNGTQSAFNLLSLILPVLQNGGIAIIDELDNDLHPHLLQEIFNLFRSEYTNPHNAQLIFTCHTPEVFNILNKHQIYLVEKIDQKSEAWRLDEVEGIRNDDNLYAKYMAGAFSAVPNL</sequence>
<dbReference type="InterPro" id="IPR003959">
    <property type="entry name" value="ATPase_AAA_core"/>
</dbReference>
<dbReference type="EMBL" id="CP047226">
    <property type="protein sequence ID" value="QHG08493.1"/>
    <property type="molecule type" value="Genomic_DNA"/>
</dbReference>
<dbReference type="PANTHER" id="PTHR40396">
    <property type="entry name" value="ATPASE-LIKE PROTEIN"/>
    <property type="match status" value="1"/>
</dbReference>
<dbReference type="SUPFAM" id="SSF52540">
    <property type="entry name" value="P-loop containing nucleoside triphosphate hydrolases"/>
    <property type="match status" value="1"/>
</dbReference>
<dbReference type="AlphaFoldDB" id="A0A6P1KF92"/>